<comment type="caution">
    <text evidence="1">The sequence shown here is derived from an EMBL/GenBank/DDBJ whole genome shotgun (WGS) entry which is preliminary data.</text>
</comment>
<organism evidence="1 2">
    <name type="scientific">Nonomuraea deserti</name>
    <dbReference type="NCBI Taxonomy" id="1848322"/>
    <lineage>
        <taxon>Bacteria</taxon>
        <taxon>Bacillati</taxon>
        <taxon>Actinomycetota</taxon>
        <taxon>Actinomycetes</taxon>
        <taxon>Streptosporangiales</taxon>
        <taxon>Streptosporangiaceae</taxon>
        <taxon>Nonomuraea</taxon>
    </lineage>
</organism>
<dbReference type="EMBL" id="SMKO01000047">
    <property type="protein sequence ID" value="TDD04284.1"/>
    <property type="molecule type" value="Genomic_DNA"/>
</dbReference>
<proteinExistence type="predicted"/>
<keyword evidence="2" id="KW-1185">Reference proteome</keyword>
<reference evidence="1 2" key="1">
    <citation type="submission" date="2019-03" db="EMBL/GenBank/DDBJ databases">
        <title>Draft genome sequences of novel Actinobacteria.</title>
        <authorList>
            <person name="Sahin N."/>
            <person name="Ay H."/>
            <person name="Saygin H."/>
        </authorList>
    </citation>
    <scope>NUCLEOTIDE SEQUENCE [LARGE SCALE GENOMIC DNA]</scope>
    <source>
        <strain evidence="1 2">KC310</strain>
    </source>
</reference>
<accession>A0A4R4VP72</accession>
<evidence type="ECO:0000313" key="1">
    <source>
        <dbReference type="EMBL" id="TDD04284.1"/>
    </source>
</evidence>
<dbReference type="Proteomes" id="UP000295258">
    <property type="component" value="Unassembled WGS sequence"/>
</dbReference>
<dbReference type="InterPro" id="IPR054632">
    <property type="entry name" value="Aroma_sacti_dom"/>
</dbReference>
<dbReference type="AlphaFoldDB" id="A0A4R4VP72"/>
<dbReference type="RefSeq" id="WP_132515526.1">
    <property type="nucleotide sequence ID" value="NZ_SMKO01000047.1"/>
</dbReference>
<dbReference type="NCBIfam" id="NF045560">
    <property type="entry name" value="aroma_sacti_dom"/>
    <property type="match status" value="1"/>
</dbReference>
<evidence type="ECO:0000313" key="2">
    <source>
        <dbReference type="Proteomes" id="UP000295258"/>
    </source>
</evidence>
<gene>
    <name evidence="1" type="ORF">E1292_19260</name>
</gene>
<name>A0A4R4VP72_9ACTN</name>
<protein>
    <submittedName>
        <fullName evidence="1">Uncharacterized protein</fullName>
    </submittedName>
</protein>
<sequence>MNNPAEIRRFAMAGVGLARIQEGQLAPGATQVELEAIAAMSEEEFEVLKAIKARIDEAVGVDTAHGPQDGGLFW</sequence>